<sequence>MVKTSAASATDSQSRVWKLPFKGDAKVKKYISRNKKIKIVAQNLGAFALHFSIFYTFMTFQFPAIGPLSKKSKGPHHRTDL</sequence>
<name>A0A2T7BF63_9BACT</name>
<organism evidence="2 3">
    <name type="scientific">Chitinophaga parva</name>
    <dbReference type="NCBI Taxonomy" id="2169414"/>
    <lineage>
        <taxon>Bacteria</taxon>
        <taxon>Pseudomonadati</taxon>
        <taxon>Bacteroidota</taxon>
        <taxon>Chitinophagia</taxon>
        <taxon>Chitinophagales</taxon>
        <taxon>Chitinophagaceae</taxon>
        <taxon>Chitinophaga</taxon>
    </lineage>
</organism>
<evidence type="ECO:0000256" key="1">
    <source>
        <dbReference type="SAM" id="Phobius"/>
    </source>
</evidence>
<evidence type="ECO:0000313" key="2">
    <source>
        <dbReference type="EMBL" id="PUZ24920.1"/>
    </source>
</evidence>
<dbReference type="EMBL" id="QCYK01000002">
    <property type="protein sequence ID" value="PUZ24920.1"/>
    <property type="molecule type" value="Genomic_DNA"/>
</dbReference>
<keyword evidence="1" id="KW-0472">Membrane</keyword>
<keyword evidence="1" id="KW-0812">Transmembrane</keyword>
<keyword evidence="3" id="KW-1185">Reference proteome</keyword>
<dbReference type="AlphaFoldDB" id="A0A2T7BF63"/>
<comment type="caution">
    <text evidence="2">The sequence shown here is derived from an EMBL/GenBank/DDBJ whole genome shotgun (WGS) entry which is preliminary data.</text>
</comment>
<protein>
    <submittedName>
        <fullName evidence="2">Uncharacterized protein</fullName>
    </submittedName>
</protein>
<reference evidence="2 3" key="1">
    <citation type="submission" date="2018-04" db="EMBL/GenBank/DDBJ databases">
        <title>Chitinophaga fuyangensis sp. nov., isolated from soil in a chemical factory.</title>
        <authorList>
            <person name="Chen K."/>
        </authorList>
    </citation>
    <scope>NUCLEOTIDE SEQUENCE [LARGE SCALE GENOMIC DNA]</scope>
    <source>
        <strain evidence="2 3">LY-1</strain>
    </source>
</reference>
<dbReference type="Proteomes" id="UP000244450">
    <property type="component" value="Unassembled WGS sequence"/>
</dbReference>
<evidence type="ECO:0000313" key="3">
    <source>
        <dbReference type="Proteomes" id="UP000244450"/>
    </source>
</evidence>
<feature type="transmembrane region" description="Helical" evidence="1">
    <location>
        <begin position="39"/>
        <end position="58"/>
    </location>
</feature>
<keyword evidence="1" id="KW-1133">Transmembrane helix</keyword>
<proteinExistence type="predicted"/>
<gene>
    <name evidence="2" type="ORF">DCC81_11415</name>
</gene>
<accession>A0A2T7BF63</accession>